<dbReference type="Proteomes" id="UP000787419">
    <property type="component" value="Unassembled WGS sequence"/>
</dbReference>
<name>A0A9D6AAM0_9BACT</name>
<reference evidence="2" key="1">
    <citation type="submission" date="2020-04" db="EMBL/GenBank/DDBJ databases">
        <title>Deep metagenomics examines the oral microbiome during advanced dental caries in children, revealing novel taxa and co-occurrences with host molecules.</title>
        <authorList>
            <person name="Baker J.L."/>
            <person name="Morton J.T."/>
            <person name="Dinis M."/>
            <person name="Alvarez R."/>
            <person name="Tran N.C."/>
            <person name="Knight R."/>
            <person name="Edlund A."/>
        </authorList>
    </citation>
    <scope>NUCLEOTIDE SEQUENCE</scope>
    <source>
        <strain evidence="2">JCVI_32_bin.50</strain>
    </source>
</reference>
<dbReference type="RefSeq" id="WP_278490531.1">
    <property type="nucleotide sequence ID" value="NZ_JABZTM010000076.1"/>
</dbReference>
<protein>
    <submittedName>
        <fullName evidence="2">Uncharacterized protein</fullName>
    </submittedName>
</protein>
<feature type="region of interest" description="Disordered" evidence="1">
    <location>
        <begin position="33"/>
        <end position="56"/>
    </location>
</feature>
<dbReference type="AlphaFoldDB" id="A0A9D6AAM0"/>
<gene>
    <name evidence="2" type="ORF">HXN55_07390</name>
</gene>
<evidence type="ECO:0000313" key="2">
    <source>
        <dbReference type="EMBL" id="MBF1447185.1"/>
    </source>
</evidence>
<accession>A0A9D6AAM0</accession>
<evidence type="ECO:0000313" key="3">
    <source>
        <dbReference type="Proteomes" id="UP000787419"/>
    </source>
</evidence>
<organism evidence="2 3">
    <name type="scientific">Prevotella nigrescens</name>
    <dbReference type="NCBI Taxonomy" id="28133"/>
    <lineage>
        <taxon>Bacteria</taxon>
        <taxon>Pseudomonadati</taxon>
        <taxon>Bacteroidota</taxon>
        <taxon>Bacteroidia</taxon>
        <taxon>Bacteroidales</taxon>
        <taxon>Prevotellaceae</taxon>
        <taxon>Prevotella</taxon>
    </lineage>
</organism>
<evidence type="ECO:0000256" key="1">
    <source>
        <dbReference type="SAM" id="MobiDB-lite"/>
    </source>
</evidence>
<dbReference type="EMBL" id="JABZTM010000076">
    <property type="protein sequence ID" value="MBF1447185.1"/>
    <property type="molecule type" value="Genomic_DNA"/>
</dbReference>
<proteinExistence type="predicted"/>
<comment type="caution">
    <text evidence="2">The sequence shown here is derived from an EMBL/GenBank/DDBJ whole genome shotgun (WGS) entry which is preliminary data.</text>
</comment>
<sequence>MPASKAPASAMPAFMPVSTALTLAETPSEALAEELPATPSNDEPTLRDNWVLTLSK</sequence>